<dbReference type="Gene3D" id="1.10.10.10">
    <property type="entry name" value="Winged helix-like DNA-binding domain superfamily/Winged helix DNA-binding domain"/>
    <property type="match status" value="1"/>
</dbReference>
<dbReference type="InterPro" id="IPR036388">
    <property type="entry name" value="WH-like_DNA-bd_sf"/>
</dbReference>
<dbReference type="CDD" id="cd00090">
    <property type="entry name" value="HTH_ARSR"/>
    <property type="match status" value="1"/>
</dbReference>
<accession>A0A7D4Q5E7</accession>
<name>A0A7D4Q5E7_9MICO</name>
<dbReference type="SUPFAM" id="SSF46785">
    <property type="entry name" value="Winged helix' DNA-binding domain"/>
    <property type="match status" value="1"/>
</dbReference>
<sequence length="194" mass="21557">MKDTTVPLMPILRSAVQGKLLALLIVNPQQEFSMTDLAGRVGTSLPTVLREIRKLEQVGFVTVRPMGNMQLVRTNIEHQLFKPLAEIVLYSFGPIEVLKNLFVELSGLEEAWIYGSWAERYSSIAGADPGDIDLLVIGDVDRAKSFDLAQRASAMIGKAVAVYNFRREDWDKSESSFAKTVRGKPMIAVIRSDS</sequence>
<dbReference type="RefSeq" id="WP_173493001.1">
    <property type="nucleotide sequence ID" value="NZ_CP054056.1"/>
</dbReference>
<dbReference type="KEGG" id="aqg:HRU87_00360"/>
<dbReference type="EMBL" id="CP054056">
    <property type="protein sequence ID" value="QKJ24702.1"/>
    <property type="molecule type" value="Genomic_DNA"/>
</dbReference>
<dbReference type="InterPro" id="IPR036390">
    <property type="entry name" value="WH_DNA-bd_sf"/>
</dbReference>
<dbReference type="AlphaFoldDB" id="A0A7D4Q5E7"/>
<evidence type="ECO:0000313" key="1">
    <source>
        <dbReference type="EMBL" id="QKJ24702.1"/>
    </source>
</evidence>
<proteinExistence type="predicted"/>
<dbReference type="Proteomes" id="UP000501003">
    <property type="component" value="Chromosome"/>
</dbReference>
<gene>
    <name evidence="1" type="ORF">HRU87_00360</name>
</gene>
<protein>
    <submittedName>
        <fullName evidence="1">Winged helix-turn-helix transcriptional regulator</fullName>
    </submittedName>
</protein>
<organism evidence="1 2">
    <name type="scientific">Aquiluna borgnonia</name>
    <dbReference type="NCBI Taxonomy" id="2499157"/>
    <lineage>
        <taxon>Bacteria</taxon>
        <taxon>Bacillati</taxon>
        <taxon>Actinomycetota</taxon>
        <taxon>Actinomycetes</taxon>
        <taxon>Micrococcales</taxon>
        <taxon>Microbacteriaceae</taxon>
        <taxon>Luna cluster</taxon>
        <taxon>Luna-1 subcluster</taxon>
        <taxon>Aquiluna</taxon>
    </lineage>
</organism>
<dbReference type="InterPro" id="IPR011991">
    <property type="entry name" value="ArsR-like_HTH"/>
</dbReference>
<evidence type="ECO:0000313" key="2">
    <source>
        <dbReference type="Proteomes" id="UP000501003"/>
    </source>
</evidence>
<keyword evidence="2" id="KW-1185">Reference proteome</keyword>
<reference evidence="1 2" key="1">
    <citation type="submission" date="2020-05" db="EMBL/GenBank/DDBJ databases">
        <title>Aquirufa sp. strain 15G-AUS-rot a new Aquirufa species.</title>
        <authorList>
            <person name="Pitt A."/>
            <person name="Hahn M.W."/>
        </authorList>
    </citation>
    <scope>NUCLEOTIDE SEQUENCE [LARGE SCALE GENOMIC DNA]</scope>
    <source>
        <strain evidence="1 2">15G-AUS-rot</strain>
    </source>
</reference>